<sequence length="51" mass="5281">MSKSSCDLSDFVKIQAERQTALVAVAVAELAQATEARARSQGAKLSAAVDS</sequence>
<accession>A0A1I8FHD8</accession>
<organism evidence="1 2">
    <name type="scientific">Macrostomum lignano</name>
    <dbReference type="NCBI Taxonomy" id="282301"/>
    <lineage>
        <taxon>Eukaryota</taxon>
        <taxon>Metazoa</taxon>
        <taxon>Spiralia</taxon>
        <taxon>Lophotrochozoa</taxon>
        <taxon>Platyhelminthes</taxon>
        <taxon>Rhabditophora</taxon>
        <taxon>Macrostomorpha</taxon>
        <taxon>Macrostomida</taxon>
        <taxon>Macrostomidae</taxon>
        <taxon>Macrostomum</taxon>
    </lineage>
</organism>
<reference evidence="2" key="1">
    <citation type="submission" date="2016-11" db="UniProtKB">
        <authorList>
            <consortium name="WormBaseParasite"/>
        </authorList>
    </citation>
    <scope>IDENTIFICATION</scope>
</reference>
<protein>
    <submittedName>
        <fullName evidence="2">I/LWEQ domain-containing protein</fullName>
    </submittedName>
</protein>
<dbReference type="WBParaSite" id="maker-unitig_34929-snap-gene-0.2-mRNA-1">
    <property type="protein sequence ID" value="maker-unitig_34929-snap-gene-0.2-mRNA-1"/>
    <property type="gene ID" value="maker-unitig_34929-snap-gene-0.2"/>
</dbReference>
<dbReference type="Proteomes" id="UP000095280">
    <property type="component" value="Unplaced"/>
</dbReference>
<name>A0A1I8FHD8_9PLAT</name>
<dbReference type="AlphaFoldDB" id="A0A1I8FHD8"/>
<evidence type="ECO:0000313" key="2">
    <source>
        <dbReference type="WBParaSite" id="maker-unitig_34929-snap-gene-0.2-mRNA-1"/>
    </source>
</evidence>
<evidence type="ECO:0000313" key="1">
    <source>
        <dbReference type="Proteomes" id="UP000095280"/>
    </source>
</evidence>
<keyword evidence="1" id="KW-1185">Reference proteome</keyword>
<proteinExistence type="predicted"/>